<dbReference type="GeneID" id="85486602"/>
<dbReference type="OrthoDB" id="8896802at2"/>
<reference evidence="3 4" key="1">
    <citation type="submission" date="2016-10" db="EMBL/GenBank/DDBJ databases">
        <authorList>
            <person name="de Groot N.N."/>
        </authorList>
    </citation>
    <scope>NUCLEOTIDE SEQUENCE [LARGE SCALE GENOMIC DNA]</scope>
    <source>
        <strain evidence="3 4">DSM 44908</strain>
    </source>
</reference>
<feature type="transmembrane region" description="Helical" evidence="1">
    <location>
        <begin position="141"/>
        <end position="166"/>
    </location>
</feature>
<proteinExistence type="predicted"/>
<dbReference type="AlphaFoldDB" id="A0A1I0TYM7"/>
<dbReference type="RefSeq" id="WP_068365222.1">
    <property type="nucleotide sequence ID" value="NZ_FOJN01000011.1"/>
</dbReference>
<keyword evidence="1" id="KW-1133">Transmembrane helix</keyword>
<evidence type="ECO:0000259" key="2">
    <source>
        <dbReference type="PROSITE" id="PS50835"/>
    </source>
</evidence>
<accession>A0A1I0TYM7</accession>
<dbReference type="Proteomes" id="UP000182054">
    <property type="component" value="Unassembled WGS sequence"/>
</dbReference>
<feature type="transmembrane region" description="Helical" evidence="1">
    <location>
        <begin position="108"/>
        <end position="129"/>
    </location>
</feature>
<keyword evidence="1" id="KW-0812">Transmembrane</keyword>
<organism evidence="3 4">
    <name type="scientific">Rhodococcoides kroppenstedtii</name>
    <dbReference type="NCBI Taxonomy" id="293050"/>
    <lineage>
        <taxon>Bacteria</taxon>
        <taxon>Bacillati</taxon>
        <taxon>Actinomycetota</taxon>
        <taxon>Actinomycetes</taxon>
        <taxon>Mycobacteriales</taxon>
        <taxon>Nocardiaceae</taxon>
        <taxon>Rhodococcoides</taxon>
    </lineage>
</organism>
<dbReference type="InterPro" id="IPR007110">
    <property type="entry name" value="Ig-like_dom"/>
</dbReference>
<evidence type="ECO:0000313" key="3">
    <source>
        <dbReference type="EMBL" id="SFA56875.1"/>
    </source>
</evidence>
<dbReference type="EMBL" id="FOJN01000011">
    <property type="protein sequence ID" value="SFA56875.1"/>
    <property type="molecule type" value="Genomic_DNA"/>
</dbReference>
<feature type="domain" description="Ig-like" evidence="2">
    <location>
        <begin position="123"/>
        <end position="185"/>
    </location>
</feature>
<dbReference type="PROSITE" id="PS50835">
    <property type="entry name" value="IG_LIKE"/>
    <property type="match status" value="1"/>
</dbReference>
<feature type="transmembrane region" description="Helical" evidence="1">
    <location>
        <begin position="66"/>
        <end position="87"/>
    </location>
</feature>
<sequence length="185" mass="20156">MSDTAFERYQARRTRKYLQRQEQTARWLPGWRTHARRRLLVVLLGVVFAAMIAAGVATAFAPGAGVLAFAALCVVFIPVWTTLQIVSERGDSPTGALDERELAQRNEARSLALTVTQTLTLVPTFYLYLGSQWSSMDGTTLAASGSILVLACLMIGGCSATAVLAWTRPDPDPEDESDTYRKGTA</sequence>
<evidence type="ECO:0000256" key="1">
    <source>
        <dbReference type="SAM" id="Phobius"/>
    </source>
</evidence>
<protein>
    <recommendedName>
        <fullName evidence="2">Ig-like domain-containing protein</fullName>
    </recommendedName>
</protein>
<gene>
    <name evidence="3" type="ORF">SAMN05444374_11122</name>
</gene>
<feature type="transmembrane region" description="Helical" evidence="1">
    <location>
        <begin position="39"/>
        <end position="60"/>
    </location>
</feature>
<keyword evidence="1" id="KW-0472">Membrane</keyword>
<evidence type="ECO:0000313" key="4">
    <source>
        <dbReference type="Proteomes" id="UP000182054"/>
    </source>
</evidence>
<name>A0A1I0TYM7_9NOCA</name>